<dbReference type="AlphaFoldDB" id="A0A5C4SLY0"/>
<dbReference type="GO" id="GO:0016811">
    <property type="term" value="F:hydrolase activity, acting on carbon-nitrogen (but not peptide) bonds, in linear amides"/>
    <property type="evidence" value="ECO:0007669"/>
    <property type="project" value="InterPro"/>
</dbReference>
<name>A0A5C4SLY0_9FLAO</name>
<evidence type="ECO:0000313" key="2">
    <source>
        <dbReference type="Proteomes" id="UP000308713"/>
    </source>
</evidence>
<dbReference type="RefSeq" id="WP_139696347.1">
    <property type="nucleotide sequence ID" value="NZ_CP074074.1"/>
</dbReference>
<dbReference type="PROSITE" id="PS51257">
    <property type="entry name" value="PROKAR_LIPOPROTEIN"/>
    <property type="match status" value="1"/>
</dbReference>
<dbReference type="EMBL" id="VDCS01000006">
    <property type="protein sequence ID" value="TNJ45006.1"/>
    <property type="molecule type" value="Genomic_DNA"/>
</dbReference>
<dbReference type="PANTHER" id="PTHR11647">
    <property type="entry name" value="HYDRANTOINASE/DIHYDROPYRIMIDINASE FAMILY MEMBER"/>
    <property type="match status" value="1"/>
</dbReference>
<dbReference type="Gene3D" id="3.30.1490.130">
    <property type="entry name" value="D-aminoacylase. Domain 3"/>
    <property type="match status" value="1"/>
</dbReference>
<keyword evidence="2" id="KW-1185">Reference proteome</keyword>
<protein>
    <submittedName>
        <fullName evidence="1">D-glutamate deacylase</fullName>
    </submittedName>
</protein>
<dbReference type="NCBIfam" id="NF006560">
    <property type="entry name" value="PRK09061.1"/>
    <property type="match status" value="1"/>
</dbReference>
<organism evidence="1 2">
    <name type="scientific">Allotamlana fucoidanivorans</name>
    <dbReference type="NCBI Taxonomy" id="2583814"/>
    <lineage>
        <taxon>Bacteria</taxon>
        <taxon>Pseudomonadati</taxon>
        <taxon>Bacteroidota</taxon>
        <taxon>Flavobacteriia</taxon>
        <taxon>Flavobacteriales</taxon>
        <taxon>Flavobacteriaceae</taxon>
        <taxon>Allotamlana</taxon>
    </lineage>
</organism>
<dbReference type="OrthoDB" id="9797498at2"/>
<dbReference type="SUPFAM" id="SSF51338">
    <property type="entry name" value="Composite domain of metallo-dependent hydrolases"/>
    <property type="match status" value="1"/>
</dbReference>
<dbReference type="InterPro" id="IPR023100">
    <property type="entry name" value="D-aminoacylase_insert_dom_sf"/>
</dbReference>
<gene>
    <name evidence="1" type="ORF">FGF67_07575</name>
</gene>
<dbReference type="InterPro" id="IPR011059">
    <property type="entry name" value="Metal-dep_hydrolase_composite"/>
</dbReference>
<evidence type="ECO:0000313" key="1">
    <source>
        <dbReference type="EMBL" id="TNJ45006.1"/>
    </source>
</evidence>
<dbReference type="Gene3D" id="2.30.40.10">
    <property type="entry name" value="Urease, subunit C, domain 1"/>
    <property type="match status" value="1"/>
</dbReference>
<dbReference type="Proteomes" id="UP000308713">
    <property type="component" value="Unassembled WGS sequence"/>
</dbReference>
<proteinExistence type="predicted"/>
<dbReference type="PANTHER" id="PTHR11647:SF1">
    <property type="entry name" value="COLLAPSIN RESPONSE MEDIATOR PROTEIN"/>
    <property type="match status" value="1"/>
</dbReference>
<reference evidence="1 2" key="1">
    <citation type="submission" date="2019-05" db="EMBL/GenBank/DDBJ databases">
        <title>Tamlana fucoidanivorans sp. nov., isolated from the surface of algae collected from Fujian province in China.</title>
        <authorList>
            <person name="Li J."/>
        </authorList>
    </citation>
    <scope>NUCLEOTIDE SEQUENCE [LARGE SCALE GENOMIC DNA]</scope>
    <source>
        <strain evidence="1 2">CW2-9</strain>
    </source>
</reference>
<sequence>MKNLIFICTFLAINLVFITSCKESANELPTDKIPLSTAFDVVILNGRVMDPETNLDAVRNVGIKDGKIGIITEEKISGKETIDATGHVVSPGFIDYHSHASNTAFGQRLHLRDGVTTPLELEVGAYPVDTYYNSLEGKSYTNYGATVGTGGIREKIVHPSYDSKSGSLVKDLFDKHEDAFATMDVAAFAPNKEQVEQINTLVEESINLGALGIAVPVGYMSTGTKSAELRTWQELAGKYGLATFLHGRFSSQQPPTSGILGFQEMIASVGIYGGGLYIHHIHQQSLGETPEALEMIASAQEKGLKIIPEVYPYYQGATIVGADYLVPSNYGPNMGRSYEDIIEVATMKPLTKERYEELVKTDPAASVIFGGISEEGLLSAIADPKVVIGSDMMPLTISSTGEMAVDFNVPFDSVQGHPRGAGTHAKVLRLTREKNLMPLMLAISKMSYMPAQFLENNGVSQMKNKGRIQEGADADITIFNAETVKDNSTMVKAGLPSTGIPYVLVNGTIVVKDSKVLEGVYAGQPIRNPIIKKEY</sequence>
<accession>A0A5C4SLY0</accession>
<dbReference type="Gene3D" id="3.20.20.140">
    <property type="entry name" value="Metal-dependent hydrolases"/>
    <property type="match status" value="1"/>
</dbReference>
<comment type="caution">
    <text evidence="1">The sequence shown here is derived from an EMBL/GenBank/DDBJ whole genome shotgun (WGS) entry which is preliminary data.</text>
</comment>
<dbReference type="InterPro" id="IPR032466">
    <property type="entry name" value="Metal_Hydrolase"/>
</dbReference>
<dbReference type="SUPFAM" id="SSF51556">
    <property type="entry name" value="Metallo-dependent hydrolases"/>
    <property type="match status" value="1"/>
</dbReference>
<dbReference type="InterPro" id="IPR050378">
    <property type="entry name" value="Metallo-dep_Hydrolases_sf"/>
</dbReference>